<feature type="region of interest" description="Disordered" evidence="1">
    <location>
        <begin position="165"/>
        <end position="376"/>
    </location>
</feature>
<dbReference type="OMA" id="HSYDRTA"/>
<dbReference type="OrthoDB" id="10263628at2759"/>
<dbReference type="EMBL" id="LGTL01000023">
    <property type="protein sequence ID" value="KPA75728.1"/>
    <property type="molecule type" value="Genomic_DNA"/>
</dbReference>
<dbReference type="AlphaFoldDB" id="A0A0M9FTP0"/>
<dbReference type="RefSeq" id="XP_015654167.1">
    <property type="nucleotide sequence ID" value="XM_015807218.1"/>
</dbReference>
<proteinExistence type="predicted"/>
<protein>
    <recommendedName>
        <fullName evidence="2">MINDY4 N-terminal dimerisation domain-containing protein</fullName>
    </recommendedName>
</protein>
<dbReference type="Proteomes" id="UP000037923">
    <property type="component" value="Unassembled WGS sequence"/>
</dbReference>
<evidence type="ECO:0000259" key="2">
    <source>
        <dbReference type="Pfam" id="PF26038"/>
    </source>
</evidence>
<feature type="compositionally biased region" description="Polar residues" evidence="1">
    <location>
        <begin position="601"/>
        <end position="610"/>
    </location>
</feature>
<feature type="compositionally biased region" description="Polar residues" evidence="1">
    <location>
        <begin position="301"/>
        <end position="310"/>
    </location>
</feature>
<feature type="compositionally biased region" description="Polar residues" evidence="1">
    <location>
        <begin position="345"/>
        <end position="367"/>
    </location>
</feature>
<feature type="compositionally biased region" description="Low complexity" evidence="1">
    <location>
        <begin position="538"/>
        <end position="552"/>
    </location>
</feature>
<feature type="compositionally biased region" description="Acidic residues" evidence="1">
    <location>
        <begin position="210"/>
        <end position="229"/>
    </location>
</feature>
<evidence type="ECO:0000313" key="3">
    <source>
        <dbReference type="EMBL" id="KPA75729.1"/>
    </source>
</evidence>
<feature type="compositionally biased region" description="Basic and acidic residues" evidence="1">
    <location>
        <begin position="629"/>
        <end position="645"/>
    </location>
</feature>
<evidence type="ECO:0000256" key="1">
    <source>
        <dbReference type="SAM" id="MobiDB-lite"/>
    </source>
</evidence>
<dbReference type="Pfam" id="PF26038">
    <property type="entry name" value="Dimer_MINDY4_N"/>
    <property type="match status" value="1"/>
</dbReference>
<feature type="compositionally biased region" description="Basic residues" evidence="1">
    <location>
        <begin position="175"/>
        <end position="196"/>
    </location>
</feature>
<dbReference type="InterPro" id="IPR059022">
    <property type="entry name" value="MINDY4_N"/>
</dbReference>
<gene>
    <name evidence="3" type="ORF">ABB37_08274</name>
</gene>
<keyword evidence="4" id="KW-1185">Reference proteome</keyword>
<dbReference type="RefSeq" id="XP_015654168.1">
    <property type="nucleotide sequence ID" value="XM_015807219.1"/>
</dbReference>
<evidence type="ECO:0000313" key="4">
    <source>
        <dbReference type="Proteomes" id="UP000037923"/>
    </source>
</evidence>
<reference evidence="3 4" key="1">
    <citation type="submission" date="2015-07" db="EMBL/GenBank/DDBJ databases">
        <title>High-quality genome of monoxenous trypanosomatid Leptomonas pyrrhocoris.</title>
        <authorList>
            <person name="Flegontov P."/>
            <person name="Butenko A."/>
            <person name="Firsov S."/>
            <person name="Vlcek C."/>
            <person name="Logacheva M.D."/>
            <person name="Field M."/>
            <person name="Filatov D."/>
            <person name="Flegontova O."/>
            <person name="Gerasimov E."/>
            <person name="Jackson A.P."/>
            <person name="Kelly S."/>
            <person name="Opperdoes F."/>
            <person name="O'Reilly A."/>
            <person name="Votypka J."/>
            <person name="Yurchenko V."/>
            <person name="Lukes J."/>
        </authorList>
    </citation>
    <scope>NUCLEOTIDE SEQUENCE [LARGE SCALE GENOMIC DNA]</scope>
    <source>
        <strain evidence="3">H10</strain>
    </source>
</reference>
<name>A0A0M9FTP0_LEPPY</name>
<dbReference type="EMBL" id="LGTL01000023">
    <property type="protein sequence ID" value="KPA75729.1"/>
    <property type="molecule type" value="Genomic_DNA"/>
</dbReference>
<feature type="compositionally biased region" description="Polar residues" evidence="1">
    <location>
        <begin position="261"/>
        <end position="271"/>
    </location>
</feature>
<dbReference type="GeneID" id="26908559"/>
<feature type="region of interest" description="Disordered" evidence="1">
    <location>
        <begin position="507"/>
        <end position="645"/>
    </location>
</feature>
<comment type="caution">
    <text evidence="3">The sequence shown here is derived from an EMBL/GenBank/DDBJ whole genome shotgun (WGS) entry which is preliminary data.</text>
</comment>
<organism evidence="3 4">
    <name type="scientific">Leptomonas pyrrhocoris</name>
    <name type="common">Firebug parasite</name>
    <dbReference type="NCBI Taxonomy" id="157538"/>
    <lineage>
        <taxon>Eukaryota</taxon>
        <taxon>Discoba</taxon>
        <taxon>Euglenozoa</taxon>
        <taxon>Kinetoplastea</taxon>
        <taxon>Metakinetoplastina</taxon>
        <taxon>Trypanosomatida</taxon>
        <taxon>Trypanosomatidae</taxon>
        <taxon>Leishmaniinae</taxon>
        <taxon>Leptomonas</taxon>
    </lineage>
</organism>
<feature type="domain" description="MINDY4 N-terminal dimerisation" evidence="2">
    <location>
        <begin position="28"/>
        <end position="74"/>
    </location>
</feature>
<accession>A0A0M9FTP0</accession>
<sequence>MANAAPSASEKDKTARLVAALSCREQAELLAQALLREFMHRRGLHETLKAFDEENPRDERTISSRAVMRQLLNIPVEGRPSRLQPTVSASTGKAMPPTFMEELCSYRLTKRGYTHPTSTRGEKGANGEEEDPSDVEMRALHNTVDAHHTAMALCKQKQRRYEEMLGEEQNYQRRKEAHRRRKKEKDKRAKGRHRHSSSGGRETEKKREEEGEGEQSGDSDSETDEDEEAGGGLLSKVMERRFSGSLSLTPKDSRKQRGSVEANTTGLTGTGWQPPGVGAAGAGASLENSIGGTPHHPHSRPAQQPHSLSWTPAPFSEERDSEDSFDPFGSGASSQQALMARARTGSRNWTSHTISSNSISGEGSMHTTPKKASMSGAGFEGGAAAATTAAGQPLPLAALSNVPRGVPLGGGEALPLRPVTALGVVGGGTRLSSAPAGYNPNAVVAASGSLMMPDGGSGSGGGGAASREGSAGVLDDGAASAVRTPYSHGFPPPPSSALAPSIMVKHTDGGRRETATPSPLPAFDVEDGAAPHERSAASRRSGVVVGSPGGDARSPSPTTTSAAIAVGEDAPLSFHTPSRSANSGGGGGSSSGLRHGIGFRTSVSAEGTQSGVAAGAAASGRGGAGTDAEGTRHNRTERRVKLLID</sequence>
<dbReference type="VEuPathDB" id="TriTrypDB:LpyrH10_23_0590"/>
<feature type="region of interest" description="Disordered" evidence="1">
    <location>
        <begin position="112"/>
        <end position="134"/>
    </location>
</feature>